<dbReference type="Gene3D" id="3.30.420.10">
    <property type="entry name" value="Ribonuclease H-like superfamily/Ribonuclease H"/>
    <property type="match status" value="1"/>
</dbReference>
<dbReference type="EMBL" id="HACA01015303">
    <property type="protein sequence ID" value="CDW32664.1"/>
    <property type="molecule type" value="Transcribed_RNA"/>
</dbReference>
<dbReference type="AlphaFoldDB" id="A0A0K2U2Y6"/>
<organism evidence="1">
    <name type="scientific">Lepeophtheirus salmonis</name>
    <name type="common">Salmon louse</name>
    <name type="synonym">Caligus salmonis</name>
    <dbReference type="NCBI Taxonomy" id="72036"/>
    <lineage>
        <taxon>Eukaryota</taxon>
        <taxon>Metazoa</taxon>
        <taxon>Ecdysozoa</taxon>
        <taxon>Arthropoda</taxon>
        <taxon>Crustacea</taxon>
        <taxon>Multicrustacea</taxon>
        <taxon>Hexanauplia</taxon>
        <taxon>Copepoda</taxon>
        <taxon>Siphonostomatoida</taxon>
        <taxon>Caligidae</taxon>
        <taxon>Lepeophtheirus</taxon>
    </lineage>
</organism>
<dbReference type="GO" id="GO:0003676">
    <property type="term" value="F:nucleic acid binding"/>
    <property type="evidence" value="ECO:0007669"/>
    <property type="project" value="InterPro"/>
</dbReference>
<proteinExistence type="predicted"/>
<name>A0A0K2U2Y6_LEPSM</name>
<evidence type="ECO:0000313" key="1">
    <source>
        <dbReference type="EMBL" id="CDW32664.1"/>
    </source>
</evidence>
<accession>A0A0K2U2Y6</accession>
<dbReference type="EMBL" id="HACA01015302">
    <property type="protein sequence ID" value="CDW32663.1"/>
    <property type="molecule type" value="Transcribed_RNA"/>
</dbReference>
<dbReference type="InterPro" id="IPR036397">
    <property type="entry name" value="RNaseH_sf"/>
</dbReference>
<sequence length="86" mass="9631">MIFEGIASNGSVIPVSSLSKRRGWVSAGTGNSCLTNGVEFLFQQDSAPSHKARKTLKMFKEEKVSFSHPHTWPSNSPYMNPMDYFF</sequence>
<reference evidence="1" key="1">
    <citation type="submission" date="2014-05" db="EMBL/GenBank/DDBJ databases">
        <authorList>
            <person name="Chronopoulou M."/>
        </authorList>
    </citation>
    <scope>NUCLEOTIDE SEQUENCE</scope>
    <source>
        <tissue evidence="1">Whole organism</tissue>
    </source>
</reference>
<evidence type="ECO:0008006" key="2">
    <source>
        <dbReference type="Google" id="ProtNLM"/>
    </source>
</evidence>
<protein>
    <recommendedName>
        <fullName evidence="2">Tc1-like transposase DDE domain-containing protein</fullName>
    </recommendedName>
</protein>